<reference evidence="2" key="2">
    <citation type="journal article" date="2015" name="Data Brief">
        <title>Shoot transcriptome of the giant reed, Arundo donax.</title>
        <authorList>
            <person name="Barrero R.A."/>
            <person name="Guerrero F.D."/>
            <person name="Moolhuijzen P."/>
            <person name="Goolsby J.A."/>
            <person name="Tidwell J."/>
            <person name="Bellgard S.E."/>
            <person name="Bellgard M.I."/>
        </authorList>
    </citation>
    <scope>NUCLEOTIDE SEQUENCE</scope>
    <source>
        <tissue evidence="2">Shoot tissue taken approximately 20 cm above the soil surface</tissue>
    </source>
</reference>
<protein>
    <submittedName>
        <fullName evidence="2">Uncharacterized protein</fullName>
    </submittedName>
</protein>
<feature type="compositionally biased region" description="Low complexity" evidence="1">
    <location>
        <begin position="7"/>
        <end position="26"/>
    </location>
</feature>
<organism evidence="2">
    <name type="scientific">Arundo donax</name>
    <name type="common">Giant reed</name>
    <name type="synonym">Donax arundinaceus</name>
    <dbReference type="NCBI Taxonomy" id="35708"/>
    <lineage>
        <taxon>Eukaryota</taxon>
        <taxon>Viridiplantae</taxon>
        <taxon>Streptophyta</taxon>
        <taxon>Embryophyta</taxon>
        <taxon>Tracheophyta</taxon>
        <taxon>Spermatophyta</taxon>
        <taxon>Magnoliopsida</taxon>
        <taxon>Liliopsida</taxon>
        <taxon>Poales</taxon>
        <taxon>Poaceae</taxon>
        <taxon>PACMAD clade</taxon>
        <taxon>Arundinoideae</taxon>
        <taxon>Arundineae</taxon>
        <taxon>Arundo</taxon>
    </lineage>
</organism>
<accession>A0A0A9F3G2</accession>
<reference evidence="2" key="1">
    <citation type="submission" date="2014-09" db="EMBL/GenBank/DDBJ databases">
        <authorList>
            <person name="Magalhaes I.L.F."/>
            <person name="Oliveira U."/>
            <person name="Santos F.R."/>
            <person name="Vidigal T.H.D.A."/>
            <person name="Brescovit A.D."/>
            <person name="Santos A.J."/>
        </authorList>
    </citation>
    <scope>NUCLEOTIDE SEQUENCE</scope>
    <source>
        <tissue evidence="2">Shoot tissue taken approximately 20 cm above the soil surface</tissue>
    </source>
</reference>
<feature type="region of interest" description="Disordered" evidence="1">
    <location>
        <begin position="1"/>
        <end position="49"/>
    </location>
</feature>
<evidence type="ECO:0000313" key="2">
    <source>
        <dbReference type="EMBL" id="JAE05749.1"/>
    </source>
</evidence>
<dbReference type="EMBL" id="GBRH01192147">
    <property type="protein sequence ID" value="JAE05749.1"/>
    <property type="molecule type" value="Transcribed_RNA"/>
</dbReference>
<sequence length="49" mass="4741">MVDSTGRMARSAAPRSTAASASANARQGTVSHPGSAVLAANSLYAPGAP</sequence>
<proteinExistence type="predicted"/>
<evidence type="ECO:0000256" key="1">
    <source>
        <dbReference type="SAM" id="MobiDB-lite"/>
    </source>
</evidence>
<name>A0A0A9F3G2_ARUDO</name>
<dbReference type="AlphaFoldDB" id="A0A0A9F3G2"/>